<comment type="caution">
    <text evidence="3">The sequence shown here is derived from an EMBL/GenBank/DDBJ whole genome shotgun (WGS) entry which is preliminary data.</text>
</comment>
<organism evidence="3 4">
    <name type="scientific">Handelsmanbacteria sp. (strain RIFCSPLOWO2_12_FULL_64_10)</name>
    <dbReference type="NCBI Taxonomy" id="1817868"/>
    <lineage>
        <taxon>Bacteria</taxon>
        <taxon>Candidatus Handelsmaniibacteriota</taxon>
    </lineage>
</organism>
<reference evidence="3 4" key="1">
    <citation type="journal article" date="2016" name="Nat. Commun.">
        <title>Thousands of microbial genomes shed light on interconnected biogeochemical processes in an aquifer system.</title>
        <authorList>
            <person name="Anantharaman K."/>
            <person name="Brown C.T."/>
            <person name="Hug L.A."/>
            <person name="Sharon I."/>
            <person name="Castelle C.J."/>
            <person name="Probst A.J."/>
            <person name="Thomas B.C."/>
            <person name="Singh A."/>
            <person name="Wilkins M.J."/>
            <person name="Karaoz U."/>
            <person name="Brodie E.L."/>
            <person name="Williams K.H."/>
            <person name="Hubbard S.S."/>
            <person name="Banfield J.F."/>
        </authorList>
    </citation>
    <scope>NUCLEOTIDE SEQUENCE [LARGE SCALE GENOMIC DNA]</scope>
    <source>
        <strain evidence="4">RIFCSPLOWO2_12_FULL_64_10</strain>
    </source>
</reference>
<dbReference type="GO" id="GO:0008168">
    <property type="term" value="F:methyltransferase activity"/>
    <property type="evidence" value="ECO:0007669"/>
    <property type="project" value="UniProtKB-KW"/>
</dbReference>
<sequence length="396" mass="44642">MSKGPGRRGHLCPSCGAAGVSIFYEVEQVPAHSVLLMPTQTAALDYPRGDVVLGFCRGCGFISNVAFNPEMSEYSSRYEETQGFSPTFNAFHRGLAGRLIERHDLHGKEIVEIGCGKGEFLTLLCELGGNRGVGFDPAYVSERNRSEARDQITFIKDFYSEKYAHHRGDFICCKMTLEHIPRPAELVSVLRRSIGDRRDTVLFFQVPDVTRILREGAFWDIYYEHCSYFSPGSLARLFRRCGFDIIAIERDYGGQYLMIEGRPGDGASSGVQEDDLEALACDVAHFFRDARRQLDTWRRTLRRLSQDGRRAVLWGSGSKGVAFLTALGVRDEIAYAVDINPYRNGTYMAGTGQKIVSPCFLREYRPDVVIAMNPMYREEILWDLRQMGLSSEVITV</sequence>
<dbReference type="PANTHER" id="PTHR43861">
    <property type="entry name" value="TRANS-ACONITATE 2-METHYLTRANSFERASE-RELATED"/>
    <property type="match status" value="1"/>
</dbReference>
<dbReference type="SUPFAM" id="SSF53335">
    <property type="entry name" value="S-adenosyl-L-methionine-dependent methyltransferases"/>
    <property type="match status" value="1"/>
</dbReference>
<evidence type="ECO:0000313" key="4">
    <source>
        <dbReference type="Proteomes" id="UP000178606"/>
    </source>
</evidence>
<evidence type="ECO:0000256" key="1">
    <source>
        <dbReference type="ARBA" id="ARBA00022679"/>
    </source>
</evidence>
<dbReference type="PANTHER" id="PTHR43861:SF3">
    <property type="entry name" value="PUTATIVE (AFU_ORTHOLOGUE AFUA_2G14390)-RELATED"/>
    <property type="match status" value="1"/>
</dbReference>
<accession>A0A1F6C5D3</accession>
<dbReference type="Gene3D" id="3.40.50.720">
    <property type="entry name" value="NAD(P)-binding Rossmann-like Domain"/>
    <property type="match status" value="1"/>
</dbReference>
<dbReference type="EMBL" id="MFKF01000409">
    <property type="protein sequence ID" value="OGG44272.1"/>
    <property type="molecule type" value="Genomic_DNA"/>
</dbReference>
<proteinExistence type="predicted"/>
<dbReference type="Gene3D" id="3.40.50.150">
    <property type="entry name" value="Vaccinia Virus protein VP39"/>
    <property type="match status" value="1"/>
</dbReference>
<keyword evidence="3" id="KW-0489">Methyltransferase</keyword>
<name>A0A1F6C5D3_HANXR</name>
<dbReference type="AlphaFoldDB" id="A0A1F6C5D3"/>
<dbReference type="Pfam" id="PF08484">
    <property type="entry name" value="Methyltransf_14"/>
    <property type="match status" value="1"/>
</dbReference>
<evidence type="ECO:0000313" key="3">
    <source>
        <dbReference type="EMBL" id="OGG44272.1"/>
    </source>
</evidence>
<dbReference type="Proteomes" id="UP000178606">
    <property type="component" value="Unassembled WGS sequence"/>
</dbReference>
<dbReference type="InterPro" id="IPR013691">
    <property type="entry name" value="MeTrfase_14"/>
</dbReference>
<protein>
    <submittedName>
        <fullName evidence="3">SAM-dependent methyltransferase</fullName>
    </submittedName>
</protein>
<dbReference type="Pfam" id="PF13489">
    <property type="entry name" value="Methyltransf_23"/>
    <property type="match status" value="1"/>
</dbReference>
<dbReference type="GO" id="GO:0032259">
    <property type="term" value="P:methylation"/>
    <property type="evidence" value="ECO:0007669"/>
    <property type="project" value="UniProtKB-KW"/>
</dbReference>
<dbReference type="InterPro" id="IPR029063">
    <property type="entry name" value="SAM-dependent_MTases_sf"/>
</dbReference>
<evidence type="ECO:0000259" key="2">
    <source>
        <dbReference type="Pfam" id="PF08484"/>
    </source>
</evidence>
<gene>
    <name evidence="3" type="ORF">A3F84_14860</name>
</gene>
<feature type="domain" description="C-methyltransferase" evidence="2">
    <location>
        <begin position="284"/>
        <end position="386"/>
    </location>
</feature>
<keyword evidence="1 3" id="KW-0808">Transferase</keyword>
<dbReference type="CDD" id="cd02440">
    <property type="entry name" value="AdoMet_MTases"/>
    <property type="match status" value="1"/>
</dbReference>